<reference evidence="2 3" key="1">
    <citation type="submission" date="2019-03" db="EMBL/GenBank/DDBJ databases">
        <title>Sequencing the genomes of 1000 actinobacteria strains.</title>
        <authorList>
            <person name="Klenk H.-P."/>
        </authorList>
    </citation>
    <scope>NUCLEOTIDE SEQUENCE [LARGE SCALE GENOMIC DNA]</scope>
    <source>
        <strain evidence="2 3">DSM 44969</strain>
    </source>
</reference>
<dbReference type="Pfam" id="PF18765">
    <property type="entry name" value="Polbeta"/>
    <property type="match status" value="1"/>
</dbReference>
<dbReference type="InterPro" id="IPR041633">
    <property type="entry name" value="Polbeta"/>
</dbReference>
<dbReference type="InterPro" id="IPR052930">
    <property type="entry name" value="TA_antitoxin_MntA"/>
</dbReference>
<dbReference type="GO" id="GO:0016740">
    <property type="term" value="F:transferase activity"/>
    <property type="evidence" value="ECO:0007669"/>
    <property type="project" value="UniProtKB-KW"/>
</dbReference>
<proteinExistence type="predicted"/>
<evidence type="ECO:0000313" key="2">
    <source>
        <dbReference type="EMBL" id="TCK27365.1"/>
    </source>
</evidence>
<dbReference type="Gene3D" id="3.30.460.10">
    <property type="entry name" value="Beta Polymerase, domain 2"/>
    <property type="match status" value="1"/>
</dbReference>
<sequence>MPRDRRPSGGHGCHTCPMSAAVELPAGTVDALRAAGARFALLHGSRATGTARPDSDVDVAAWWAADPPASFEVDLPIGVDLLVLNHAPLELAGPVAQNGILVFDDDPPARVRWVATLRKIYADELPRMRRAHREFLESVRRG</sequence>
<evidence type="ECO:0000259" key="1">
    <source>
        <dbReference type="Pfam" id="PF18765"/>
    </source>
</evidence>
<dbReference type="PANTHER" id="PTHR43852:SF3">
    <property type="entry name" value="NUCLEOTIDYLTRANSFERASE"/>
    <property type="match status" value="1"/>
</dbReference>
<dbReference type="Proteomes" id="UP000295560">
    <property type="component" value="Unassembled WGS sequence"/>
</dbReference>
<evidence type="ECO:0000313" key="3">
    <source>
        <dbReference type="Proteomes" id="UP000295560"/>
    </source>
</evidence>
<gene>
    <name evidence="2" type="ORF">EV378_3236</name>
</gene>
<dbReference type="PANTHER" id="PTHR43852">
    <property type="entry name" value="NUCLEOTIDYLTRANSFERASE"/>
    <property type="match status" value="1"/>
</dbReference>
<dbReference type="CDD" id="cd05403">
    <property type="entry name" value="NT_KNTase_like"/>
    <property type="match status" value="1"/>
</dbReference>
<dbReference type="AlphaFoldDB" id="A0A4R1I1E0"/>
<organism evidence="2 3">
    <name type="scientific">Pseudonocardia endophytica</name>
    <dbReference type="NCBI Taxonomy" id="401976"/>
    <lineage>
        <taxon>Bacteria</taxon>
        <taxon>Bacillati</taxon>
        <taxon>Actinomycetota</taxon>
        <taxon>Actinomycetes</taxon>
        <taxon>Pseudonocardiales</taxon>
        <taxon>Pseudonocardiaceae</taxon>
        <taxon>Pseudonocardia</taxon>
    </lineage>
</organism>
<dbReference type="SUPFAM" id="SSF81301">
    <property type="entry name" value="Nucleotidyltransferase"/>
    <property type="match status" value="1"/>
</dbReference>
<keyword evidence="3" id="KW-1185">Reference proteome</keyword>
<dbReference type="InterPro" id="IPR043519">
    <property type="entry name" value="NT_sf"/>
</dbReference>
<dbReference type="EMBL" id="SMFZ01000001">
    <property type="protein sequence ID" value="TCK27365.1"/>
    <property type="molecule type" value="Genomic_DNA"/>
</dbReference>
<accession>A0A4R1I1E0</accession>
<name>A0A4R1I1E0_PSEEN</name>
<feature type="domain" description="Polymerase beta nucleotidyltransferase" evidence="1">
    <location>
        <begin position="38"/>
        <end position="106"/>
    </location>
</feature>
<keyword evidence="2" id="KW-0808">Transferase</keyword>
<comment type="caution">
    <text evidence="2">The sequence shown here is derived from an EMBL/GenBank/DDBJ whole genome shotgun (WGS) entry which is preliminary data.</text>
</comment>
<protein>
    <submittedName>
        <fullName evidence="2">Putative nucleotidyltransferase</fullName>
    </submittedName>
</protein>